<dbReference type="EMBL" id="JAFEMO010000007">
    <property type="protein sequence ID" value="KAH7567446.1"/>
    <property type="molecule type" value="Genomic_DNA"/>
</dbReference>
<sequence length="295" mass="32882">MGDALNDSKSRTTSFLLPPGCRFYPSEEQLLRYYLTNKNTNGNEDGDLRGYNLIKELDLYEHEPYELPEKACYAYGYGGRKRHWYCYSKVRVTNGNGREKKSRGAKNGYWRRRGKVRDVVAVNRGGEKVVVGTRKSFVFYLGNSPKTAVRTDWVMYEYALVDHVKATFVLCRIFVKSRSGNSVSEIGLSAGMEESVSAVRNIGVQHDGSLTSDFVEAKVHDGNIVDGKLVSQLDNCVMPGPVPVASFQFPMGTPPSEQVSTSGLTDGDMFVDAVTAEQLLSILEEDFIELDDLVP</sequence>
<comment type="subcellular location">
    <subcellularLocation>
        <location evidence="1">Nucleus</location>
    </subcellularLocation>
</comment>
<reference evidence="7 8" key="1">
    <citation type="submission" date="2021-02" db="EMBL/GenBank/DDBJ databases">
        <title>Plant Genome Project.</title>
        <authorList>
            <person name="Zhang R.-G."/>
        </authorList>
    </citation>
    <scope>NUCLEOTIDE SEQUENCE [LARGE SCALE GENOMIC DNA]</scope>
    <source>
        <tissue evidence="7">Leaves</tissue>
    </source>
</reference>
<dbReference type="PANTHER" id="PTHR31989">
    <property type="entry name" value="NAC DOMAIN-CONTAINING PROTEIN 82-RELATED"/>
    <property type="match status" value="1"/>
</dbReference>
<evidence type="ECO:0000256" key="3">
    <source>
        <dbReference type="ARBA" id="ARBA00023125"/>
    </source>
</evidence>
<keyword evidence="3" id="KW-0238">DNA-binding</keyword>
<organism evidence="7 8">
    <name type="scientific">Xanthoceras sorbifolium</name>
    <dbReference type="NCBI Taxonomy" id="99658"/>
    <lineage>
        <taxon>Eukaryota</taxon>
        <taxon>Viridiplantae</taxon>
        <taxon>Streptophyta</taxon>
        <taxon>Embryophyta</taxon>
        <taxon>Tracheophyta</taxon>
        <taxon>Spermatophyta</taxon>
        <taxon>Magnoliopsida</taxon>
        <taxon>eudicotyledons</taxon>
        <taxon>Gunneridae</taxon>
        <taxon>Pentapetalae</taxon>
        <taxon>rosids</taxon>
        <taxon>malvids</taxon>
        <taxon>Sapindales</taxon>
        <taxon>Sapindaceae</taxon>
        <taxon>Xanthoceroideae</taxon>
        <taxon>Xanthoceras</taxon>
    </lineage>
</organism>
<proteinExistence type="predicted"/>
<dbReference type="PROSITE" id="PS51005">
    <property type="entry name" value="NAC"/>
    <property type="match status" value="1"/>
</dbReference>
<dbReference type="InterPro" id="IPR036093">
    <property type="entry name" value="NAC_dom_sf"/>
</dbReference>
<evidence type="ECO:0000259" key="6">
    <source>
        <dbReference type="PROSITE" id="PS51005"/>
    </source>
</evidence>
<dbReference type="InterPro" id="IPR003441">
    <property type="entry name" value="NAC-dom"/>
</dbReference>
<protein>
    <recommendedName>
        <fullName evidence="6">NAC domain-containing protein</fullName>
    </recommendedName>
</protein>
<keyword evidence="4" id="KW-0804">Transcription</keyword>
<evidence type="ECO:0000256" key="2">
    <source>
        <dbReference type="ARBA" id="ARBA00023015"/>
    </source>
</evidence>
<evidence type="ECO:0000256" key="1">
    <source>
        <dbReference type="ARBA" id="ARBA00004123"/>
    </source>
</evidence>
<dbReference type="Pfam" id="PF02365">
    <property type="entry name" value="NAM"/>
    <property type="match status" value="1"/>
</dbReference>
<evidence type="ECO:0000313" key="8">
    <source>
        <dbReference type="Proteomes" id="UP000827721"/>
    </source>
</evidence>
<evidence type="ECO:0000256" key="5">
    <source>
        <dbReference type="ARBA" id="ARBA00023242"/>
    </source>
</evidence>
<feature type="domain" description="NAC" evidence="6">
    <location>
        <begin position="17"/>
        <end position="176"/>
    </location>
</feature>
<name>A0ABQ8HSV5_9ROSI</name>
<evidence type="ECO:0000256" key="4">
    <source>
        <dbReference type="ARBA" id="ARBA00023163"/>
    </source>
</evidence>
<comment type="caution">
    <text evidence="7">The sequence shown here is derived from an EMBL/GenBank/DDBJ whole genome shotgun (WGS) entry which is preliminary data.</text>
</comment>
<accession>A0ABQ8HSV5</accession>
<gene>
    <name evidence="7" type="ORF">JRO89_XS07G0075100</name>
</gene>
<evidence type="ECO:0000313" key="7">
    <source>
        <dbReference type="EMBL" id="KAH7567446.1"/>
    </source>
</evidence>
<keyword evidence="8" id="KW-1185">Reference proteome</keyword>
<dbReference type="Gene3D" id="2.170.150.80">
    <property type="entry name" value="NAC domain"/>
    <property type="match status" value="1"/>
</dbReference>
<dbReference type="Proteomes" id="UP000827721">
    <property type="component" value="Unassembled WGS sequence"/>
</dbReference>
<dbReference type="SUPFAM" id="SSF101941">
    <property type="entry name" value="NAC domain"/>
    <property type="match status" value="1"/>
</dbReference>
<keyword evidence="2" id="KW-0805">Transcription regulation</keyword>
<keyword evidence="5" id="KW-0539">Nucleus</keyword>